<feature type="transmembrane region" description="Helical" evidence="1">
    <location>
        <begin position="82"/>
        <end position="107"/>
    </location>
</feature>
<keyword evidence="1" id="KW-0812">Transmembrane</keyword>
<feature type="transmembrane region" description="Helical" evidence="1">
    <location>
        <begin position="146"/>
        <end position="166"/>
    </location>
</feature>
<proteinExistence type="predicted"/>
<keyword evidence="4" id="KW-1185">Reference proteome</keyword>
<evidence type="ECO:0000313" key="3">
    <source>
        <dbReference type="EMBL" id="MCF2564792.1"/>
    </source>
</evidence>
<dbReference type="EMBL" id="JADYTN010000040">
    <property type="protein sequence ID" value="MCF2564792.1"/>
    <property type="molecule type" value="Genomic_DNA"/>
</dbReference>
<feature type="transmembrane region" description="Helical" evidence="1">
    <location>
        <begin position="262"/>
        <end position="283"/>
    </location>
</feature>
<keyword evidence="1" id="KW-0472">Membrane</keyword>
<comment type="caution">
    <text evidence="3">The sequence shown here is derived from an EMBL/GenBank/DDBJ whole genome shotgun (WGS) entry which is preliminary data.</text>
</comment>
<protein>
    <recommendedName>
        <fullName evidence="2">Acyltransferase 3 domain-containing protein</fullName>
    </recommendedName>
</protein>
<dbReference type="Pfam" id="PF01757">
    <property type="entry name" value="Acyl_transf_3"/>
    <property type="match status" value="1"/>
</dbReference>
<organism evidence="3 4">
    <name type="scientific">Xylanibacter brevis</name>
    <dbReference type="NCBI Taxonomy" id="83231"/>
    <lineage>
        <taxon>Bacteria</taxon>
        <taxon>Pseudomonadati</taxon>
        <taxon>Bacteroidota</taxon>
        <taxon>Bacteroidia</taxon>
        <taxon>Bacteroidales</taxon>
        <taxon>Prevotellaceae</taxon>
        <taxon>Xylanibacter</taxon>
    </lineage>
</organism>
<dbReference type="Proteomes" id="UP001200470">
    <property type="component" value="Unassembled WGS sequence"/>
</dbReference>
<feature type="transmembrane region" description="Helical" evidence="1">
    <location>
        <begin position="207"/>
        <end position="225"/>
    </location>
</feature>
<reference evidence="3 4" key="1">
    <citation type="submission" date="2020-12" db="EMBL/GenBank/DDBJ databases">
        <title>Whole genome sequences of gut porcine anaerobes.</title>
        <authorList>
            <person name="Kubasova T."/>
            <person name="Jahodarova E."/>
            <person name="Rychlik I."/>
        </authorList>
    </citation>
    <scope>NUCLEOTIDE SEQUENCE [LARGE SCALE GENOMIC DNA]</scope>
    <source>
        <strain evidence="3 4">An925</strain>
    </source>
</reference>
<feature type="transmembrane region" description="Helical" evidence="1">
    <location>
        <begin position="237"/>
        <end position="256"/>
    </location>
</feature>
<name>A0ABS9CJ58_9BACT</name>
<gene>
    <name evidence="3" type="ORF">I6E12_11865</name>
</gene>
<keyword evidence="1" id="KW-1133">Transmembrane helix</keyword>
<feature type="domain" description="Acyltransferase 3" evidence="2">
    <location>
        <begin position="5"/>
        <end position="282"/>
    </location>
</feature>
<feature type="transmembrane region" description="Helical" evidence="1">
    <location>
        <begin position="12"/>
        <end position="32"/>
    </location>
</feature>
<accession>A0ABS9CJ58</accession>
<feature type="transmembrane region" description="Helical" evidence="1">
    <location>
        <begin position="119"/>
        <end position="140"/>
    </location>
</feature>
<evidence type="ECO:0000259" key="2">
    <source>
        <dbReference type="Pfam" id="PF01757"/>
    </source>
</evidence>
<evidence type="ECO:0000313" key="4">
    <source>
        <dbReference type="Proteomes" id="UP001200470"/>
    </source>
</evidence>
<feature type="transmembrane region" description="Helical" evidence="1">
    <location>
        <begin position="178"/>
        <end position="201"/>
    </location>
</feature>
<feature type="transmembrane region" description="Helical" evidence="1">
    <location>
        <begin position="44"/>
        <end position="62"/>
    </location>
</feature>
<sequence length="305" mass="35221">MVVGHWTDNHLLITYIYSFHMPALFIISGYLFKPHAWYKSVLSFVIPIIFFSLINLLVQLLIGEITFETIIFPQIFFRIIHYRYGLGESLFIGDWFLYALLGLRFLFGDISSLKVMRKFYIVISVVCVLYMTFESDLVSIDTIFRGYLIGRMIPSLIFFCTGFLLLDMNWNPKRVSKLYVIPLTLLFLFLPLFNGNCGIVANDYGRSYPIFVANAIMSSLLLFILSTKIPTTKFTQTISIGTIVVLGTHIPILHILDHLLPNIISFTFPFITIVVCYYIIILCEKYCPILLGKWRNIPFTKECCS</sequence>
<dbReference type="InterPro" id="IPR002656">
    <property type="entry name" value="Acyl_transf_3_dom"/>
</dbReference>
<evidence type="ECO:0000256" key="1">
    <source>
        <dbReference type="SAM" id="Phobius"/>
    </source>
</evidence>